<organism evidence="1 2">
    <name type="scientific">Marinomonas mediterranea (strain ATCC 700492 / JCM 21426 / NBRC 103028 / MMB-1)</name>
    <dbReference type="NCBI Taxonomy" id="717774"/>
    <lineage>
        <taxon>Bacteria</taxon>
        <taxon>Pseudomonadati</taxon>
        <taxon>Pseudomonadota</taxon>
        <taxon>Gammaproteobacteria</taxon>
        <taxon>Oceanospirillales</taxon>
        <taxon>Oceanospirillaceae</taxon>
        <taxon>Marinomonas</taxon>
    </lineage>
</organism>
<dbReference type="Pfam" id="PF12570">
    <property type="entry name" value="DUF3750"/>
    <property type="match status" value="1"/>
</dbReference>
<reference evidence="1 2" key="1">
    <citation type="journal article" date="2012" name="Stand. Genomic Sci.">
        <title>Complete genome sequence of the melanogenic marine bacterium Marinomonas mediterranea type strain (MMB-1(T)).</title>
        <authorList>
            <person name="Lucas-Elio P."/>
            <person name="Goodwin L."/>
            <person name="Woyke T."/>
            <person name="Pitluck S."/>
            <person name="Nolan M."/>
            <person name="Kyrpides N.C."/>
            <person name="Detter J.C."/>
            <person name="Copeland A."/>
            <person name="Teshima H."/>
            <person name="Bruce D."/>
            <person name="Detter C."/>
            <person name="Tapia R."/>
            <person name="Han S."/>
            <person name="Land M.L."/>
            <person name="Ivanova N."/>
            <person name="Mikhailova N."/>
            <person name="Johnston A.W."/>
            <person name="Sanchez-Amat A."/>
        </authorList>
    </citation>
    <scope>NUCLEOTIDE SEQUENCE [LARGE SCALE GENOMIC DNA]</scope>
    <source>
        <strain evidence="2">ATCC 700492 / JCM 21426 / NBRC 103028 / MMB-1</strain>
    </source>
</reference>
<dbReference type="InterPro" id="IPR022224">
    <property type="entry name" value="DUF3750"/>
</dbReference>
<dbReference type="EMBL" id="CP002583">
    <property type="protein sequence ID" value="ADZ89480.1"/>
    <property type="molecule type" value="Genomic_DNA"/>
</dbReference>
<sequence length="196" mass="21423">MVCGSGAALNKVSQVLQGEVMKRVVLLALAGMMLSACSNDNWRTASREPAGIAADPNTTDDAIIEVYAADAFSWRGWFAVHTWIATKAKGADHYQVYEVVGWRVKRGLPALSHYQTKTPDRYWFGAKPDKVLSVQGTKAEQLIPKVAAAIDVYPWANEYRLFPGPNSNTFPAWVGLQVPELGLSMSFRAIGSGYAD</sequence>
<protein>
    <submittedName>
        <fullName evidence="1">Uncharacterized protein</fullName>
    </submittedName>
</protein>
<keyword evidence="2" id="KW-1185">Reference proteome</keyword>
<proteinExistence type="predicted"/>
<evidence type="ECO:0000313" key="2">
    <source>
        <dbReference type="Proteomes" id="UP000001062"/>
    </source>
</evidence>
<dbReference type="PATRIC" id="fig|717774.3.peg.180"/>
<dbReference type="HOGENOM" id="CLU_1388498_0_0_6"/>
<dbReference type="KEGG" id="mme:Marme_0176"/>
<dbReference type="STRING" id="717774.Marme_0176"/>
<evidence type="ECO:0000313" key="1">
    <source>
        <dbReference type="EMBL" id="ADZ89480.1"/>
    </source>
</evidence>
<name>F2JW92_MARM1</name>
<dbReference type="eggNOG" id="ENOG502Z88I">
    <property type="taxonomic scope" value="Bacteria"/>
</dbReference>
<dbReference type="AlphaFoldDB" id="F2JW92"/>
<dbReference type="Proteomes" id="UP000001062">
    <property type="component" value="Chromosome"/>
</dbReference>
<accession>F2JW92</accession>
<gene>
    <name evidence="1" type="ordered locus">Marme_0176</name>
</gene>